<dbReference type="Pfam" id="PF03401">
    <property type="entry name" value="TctC"/>
    <property type="match status" value="1"/>
</dbReference>
<gene>
    <name evidence="2" type="ORF">BAU07_02010</name>
</gene>
<dbReference type="InterPro" id="IPR042100">
    <property type="entry name" value="Bug_dom1"/>
</dbReference>
<evidence type="ECO:0008006" key="4">
    <source>
        <dbReference type="Google" id="ProtNLM"/>
    </source>
</evidence>
<protein>
    <recommendedName>
        <fullName evidence="4">ABC transporter substrate-binding protein</fullName>
    </recommendedName>
</protein>
<reference evidence="2 3" key="1">
    <citation type="submission" date="2016-06" db="EMBL/GenBank/DDBJ databases">
        <title>Complete genome sequences of Bordetella bronchialis and Bordetella flabilis.</title>
        <authorList>
            <person name="LiPuma J.J."/>
            <person name="Spilker T."/>
        </authorList>
    </citation>
    <scope>NUCLEOTIDE SEQUENCE [LARGE SCALE GENOMIC DNA]</scope>
    <source>
        <strain evidence="2 3">AU10664</strain>
    </source>
</reference>
<dbReference type="Gene3D" id="3.40.190.10">
    <property type="entry name" value="Periplasmic binding protein-like II"/>
    <property type="match status" value="1"/>
</dbReference>
<evidence type="ECO:0000256" key="1">
    <source>
        <dbReference type="ARBA" id="ARBA00006987"/>
    </source>
</evidence>
<dbReference type="CDD" id="cd07012">
    <property type="entry name" value="PBP2_Bug_TTT"/>
    <property type="match status" value="1"/>
</dbReference>
<proteinExistence type="inferred from homology"/>
<dbReference type="Gene3D" id="3.40.190.150">
    <property type="entry name" value="Bordetella uptake gene, domain 1"/>
    <property type="match status" value="1"/>
</dbReference>
<dbReference type="PANTHER" id="PTHR42928">
    <property type="entry name" value="TRICARBOXYLATE-BINDING PROTEIN"/>
    <property type="match status" value="1"/>
</dbReference>
<dbReference type="SUPFAM" id="SSF53850">
    <property type="entry name" value="Periplasmic binding protein-like II"/>
    <property type="match status" value="1"/>
</dbReference>
<keyword evidence="3" id="KW-1185">Reference proteome</keyword>
<dbReference type="AlphaFoldDB" id="A0A193G9B0"/>
<evidence type="ECO:0000313" key="2">
    <source>
        <dbReference type="EMBL" id="ANN76056.1"/>
    </source>
</evidence>
<dbReference type="KEGG" id="bfz:BAU07_02010"/>
<organism evidence="2 3">
    <name type="scientific">Bordetella flabilis</name>
    <dbReference type="NCBI Taxonomy" id="463014"/>
    <lineage>
        <taxon>Bacteria</taxon>
        <taxon>Pseudomonadati</taxon>
        <taxon>Pseudomonadota</taxon>
        <taxon>Betaproteobacteria</taxon>
        <taxon>Burkholderiales</taxon>
        <taxon>Alcaligenaceae</taxon>
        <taxon>Bordetella</taxon>
    </lineage>
</organism>
<dbReference type="STRING" id="463014.BAU07_02010"/>
<comment type="similarity">
    <text evidence="1">Belongs to the UPF0065 (bug) family.</text>
</comment>
<dbReference type="InterPro" id="IPR005064">
    <property type="entry name" value="BUG"/>
</dbReference>
<evidence type="ECO:0000313" key="3">
    <source>
        <dbReference type="Proteomes" id="UP000091926"/>
    </source>
</evidence>
<name>A0A193G9B0_9BORD</name>
<accession>A0A193G9B0</accession>
<sequence length="257" mass="27447">MENHAGASGQIGLSRVAKAKPDGYTLGVAQITNLALAPSVTEKMMYDAQNDFVPVAQIAENYLAIISNVKGPLKNINDVISWARKEKRELKLGSPSQGGLPHMSVALIAHENGFDVQNISYKDVGPIVTDVASGQLDLGVSSYTSLAPSIQSGRVHLVGITSKDKNLPELPAIGDSLAGYSVSGWNGIVAPAGTDPKIIEKLNAAINKVLGEPEIQERLRTLGLIPTSKSPQEFGELIKRDTDRFAKLVKDIGFQPR</sequence>
<dbReference type="Proteomes" id="UP000091926">
    <property type="component" value="Chromosome"/>
</dbReference>
<dbReference type="EMBL" id="CP016172">
    <property type="protein sequence ID" value="ANN76056.1"/>
    <property type="molecule type" value="Genomic_DNA"/>
</dbReference>
<dbReference type="PANTHER" id="PTHR42928:SF5">
    <property type="entry name" value="BLR1237 PROTEIN"/>
    <property type="match status" value="1"/>
</dbReference>